<dbReference type="AlphaFoldDB" id="A0AAD5M8M8"/>
<feature type="compositionally biased region" description="Low complexity" evidence="5">
    <location>
        <begin position="624"/>
        <end position="647"/>
    </location>
</feature>
<dbReference type="InterPro" id="IPR029000">
    <property type="entry name" value="Cyclophilin-like_dom_sf"/>
</dbReference>
<evidence type="ECO:0000313" key="7">
    <source>
        <dbReference type="EMBL" id="KAJ0408723.1"/>
    </source>
</evidence>
<keyword evidence="4" id="KW-0413">Isomerase</keyword>
<feature type="compositionally biased region" description="Low complexity" evidence="5">
    <location>
        <begin position="350"/>
        <end position="360"/>
    </location>
</feature>
<reference evidence="7" key="1">
    <citation type="submission" date="2021-12" db="EMBL/GenBank/DDBJ databases">
        <title>Prjna785345.</title>
        <authorList>
            <person name="Rujirawat T."/>
            <person name="Krajaejun T."/>
        </authorList>
    </citation>
    <scope>NUCLEOTIDE SEQUENCE</scope>
    <source>
        <strain evidence="7">Pi057C3</strain>
    </source>
</reference>
<dbReference type="EC" id="5.2.1.8" evidence="2"/>
<feature type="compositionally biased region" description="Low complexity" evidence="5">
    <location>
        <begin position="437"/>
        <end position="472"/>
    </location>
</feature>
<dbReference type="Pfam" id="PF00160">
    <property type="entry name" value="Pro_isomerase"/>
    <property type="match status" value="1"/>
</dbReference>
<dbReference type="PROSITE" id="PS50072">
    <property type="entry name" value="CSA_PPIASE_2"/>
    <property type="match status" value="1"/>
</dbReference>
<feature type="compositionally biased region" description="Polar residues" evidence="5">
    <location>
        <begin position="514"/>
        <end position="537"/>
    </location>
</feature>
<evidence type="ECO:0000256" key="5">
    <source>
        <dbReference type="SAM" id="MobiDB-lite"/>
    </source>
</evidence>
<gene>
    <name evidence="7" type="ORF">P43SY_001947</name>
</gene>
<feature type="region of interest" description="Disordered" evidence="5">
    <location>
        <begin position="624"/>
        <end position="759"/>
    </location>
</feature>
<comment type="catalytic activity">
    <reaction evidence="1">
        <text>[protein]-peptidylproline (omega=180) = [protein]-peptidylproline (omega=0)</text>
        <dbReference type="Rhea" id="RHEA:16237"/>
        <dbReference type="Rhea" id="RHEA-COMP:10747"/>
        <dbReference type="Rhea" id="RHEA-COMP:10748"/>
        <dbReference type="ChEBI" id="CHEBI:83833"/>
        <dbReference type="ChEBI" id="CHEBI:83834"/>
        <dbReference type="EC" id="5.2.1.8"/>
    </reaction>
</comment>
<proteinExistence type="predicted"/>
<feature type="compositionally biased region" description="Basic and acidic residues" evidence="5">
    <location>
        <begin position="216"/>
        <end position="225"/>
    </location>
</feature>
<name>A0AAD5M8M8_PYTIN</name>
<evidence type="ECO:0000256" key="2">
    <source>
        <dbReference type="ARBA" id="ARBA00013194"/>
    </source>
</evidence>
<feature type="compositionally biased region" description="Low complexity" evidence="5">
    <location>
        <begin position="1079"/>
        <end position="1120"/>
    </location>
</feature>
<evidence type="ECO:0000256" key="1">
    <source>
        <dbReference type="ARBA" id="ARBA00000971"/>
    </source>
</evidence>
<evidence type="ECO:0000256" key="3">
    <source>
        <dbReference type="ARBA" id="ARBA00023110"/>
    </source>
</evidence>
<feature type="compositionally biased region" description="Low complexity" evidence="5">
    <location>
        <begin position="735"/>
        <end position="747"/>
    </location>
</feature>
<evidence type="ECO:0000256" key="4">
    <source>
        <dbReference type="ARBA" id="ARBA00023235"/>
    </source>
</evidence>
<dbReference type="GO" id="GO:0016018">
    <property type="term" value="F:cyclosporin A binding"/>
    <property type="evidence" value="ECO:0007669"/>
    <property type="project" value="TreeGrafter"/>
</dbReference>
<feature type="region of interest" description="Disordered" evidence="5">
    <location>
        <begin position="980"/>
        <end position="1045"/>
    </location>
</feature>
<keyword evidence="8" id="KW-1185">Reference proteome</keyword>
<organism evidence="7 8">
    <name type="scientific">Pythium insidiosum</name>
    <name type="common">Pythiosis disease agent</name>
    <dbReference type="NCBI Taxonomy" id="114742"/>
    <lineage>
        <taxon>Eukaryota</taxon>
        <taxon>Sar</taxon>
        <taxon>Stramenopiles</taxon>
        <taxon>Oomycota</taxon>
        <taxon>Peronosporomycetes</taxon>
        <taxon>Pythiales</taxon>
        <taxon>Pythiaceae</taxon>
        <taxon>Pythium</taxon>
    </lineage>
</organism>
<evidence type="ECO:0000313" key="8">
    <source>
        <dbReference type="Proteomes" id="UP001209570"/>
    </source>
</evidence>
<feature type="region of interest" description="Disordered" evidence="5">
    <location>
        <begin position="775"/>
        <end position="883"/>
    </location>
</feature>
<dbReference type="PROSITE" id="PS00170">
    <property type="entry name" value="CSA_PPIASE_1"/>
    <property type="match status" value="1"/>
</dbReference>
<feature type="compositionally biased region" description="Low complexity" evidence="5">
    <location>
        <begin position="993"/>
        <end position="1011"/>
    </location>
</feature>
<sequence length="1120" mass="117643">MDPLLNDALKRGNPVVFLDVSIGGAPAGRLKLELFKKDCPKTVENFRQFCTGEYRKSDLPVGYKACTFHRVIKDFMVQGGDFLKGDGTGRMSIYGDKFPDENFLHKHTEAGLLSMANSGPNSNGCQFFITCAPCDWLDGKHVVFGKLLDPASLLLLRKMESVPVGPNSKPKLSITITDMSKRAYNLQKGRQLQALHESVEASGNSNSSSSSGKGRVARDVAKIRDLCPPGTDDDRLVELVEKARGDSGLMESAISELWEDYRGGAQDEWATVEKKGKKKNDTWSTPARRDGPKRQPQPQKQQQQQQTPGDDEVPGDDRSAATRGRGSGVRGRGAPAARGGRGGGRGRGRGSAPRSGGARATQNDESGEDDAEAAGESSQDEPQKTQKTEQAAPVAPTPVIPHLTGAWTKKPSFVVAAKPKPAAAPAPKPAEKPKEAPAPAAAPAPVASPKKTPQKPSSPAPAAVEPTEPVASPKKKAPSPKKVQSPVAKTPEVKPTPAEKVASPKAEKAVEAASISTWGSLDVSTSAIGDWSASSATTEKKGASTPNAWARGSPIVTAENTQASIPTVSPGSPKDLVAPAESRSAGSAASPKYLKLGRWDTGVATNLSLQFGSFSLNGVEHVESSSPAGWASTTTATSTSKTAVKAAETQNVWGTQSSSPKKKAPLSPARQAEENVHERKSAVTTSAPPGLSVESGRATPKGSQSPRTFAAPSAPSPASLPKPDEVKRNTPNRNQSSFQATAQAQQSKIGAGSTYAADFGSKSSTLYQSSYGQYSMGIGAAGNQNQIPSASGTPKSGPSRAAASAPASAQSPSHGAQQQSAQQFQQQQAQAQPQQQKPAAQQGGQAQTPSQQQPQQQQGQGHHQGHPHHHQAGPPGYHPHYAPPPPPGMAMAYNPYNYASYYQGYGYYQNPQYAQYSPRTQYPPRGSMPYGVEGPMPGFSNPPNVPVGYQDQHLLAHQHDYPGAVPQGFGEVSGAYLQQGGHHHHLHQQNGPQSHGKGSSQISSSAQQPRSGSGMQGYQASSGAGAREHTTSTPPVPNPGAAGASGAAYGQHYGWASYGNQPMGGWGHMMHQGYQNPTQHQHSGSHQQSYRQYSGNNAQAGASANDSNSGNAGHGHAWSS</sequence>
<dbReference type="GO" id="GO:0003755">
    <property type="term" value="F:peptidyl-prolyl cis-trans isomerase activity"/>
    <property type="evidence" value="ECO:0007669"/>
    <property type="project" value="UniProtKB-KW"/>
</dbReference>
<dbReference type="FunFam" id="2.40.100.10:FF:000025">
    <property type="entry name" value="Peptidyl-prolyl cis-trans isomerase CYP19-2"/>
    <property type="match status" value="1"/>
</dbReference>
<feature type="region of interest" description="Disordered" evidence="5">
    <location>
        <begin position="197"/>
        <end position="233"/>
    </location>
</feature>
<evidence type="ECO:0000259" key="6">
    <source>
        <dbReference type="PROSITE" id="PS50072"/>
    </source>
</evidence>
<feature type="compositionally biased region" description="Low complexity" evidence="5">
    <location>
        <begin position="202"/>
        <end position="212"/>
    </location>
</feature>
<protein>
    <recommendedName>
        <fullName evidence="2">peptidylprolyl isomerase</fullName>
        <ecNumber evidence="2">5.2.1.8</ecNumber>
    </recommendedName>
</protein>
<feature type="compositionally biased region" description="Low complexity" evidence="5">
    <location>
        <begin position="796"/>
        <end position="861"/>
    </location>
</feature>
<dbReference type="PRINTS" id="PR00153">
    <property type="entry name" value="CSAPPISMRASE"/>
</dbReference>
<dbReference type="GO" id="GO:0005737">
    <property type="term" value="C:cytoplasm"/>
    <property type="evidence" value="ECO:0007669"/>
    <property type="project" value="TreeGrafter"/>
</dbReference>
<feature type="compositionally biased region" description="Polar residues" evidence="5">
    <location>
        <begin position="558"/>
        <end position="570"/>
    </location>
</feature>
<dbReference type="InterPro" id="IPR002130">
    <property type="entry name" value="Cyclophilin-type_PPIase_dom"/>
</dbReference>
<dbReference type="Proteomes" id="UP001209570">
    <property type="component" value="Unassembled WGS sequence"/>
</dbReference>
<feature type="domain" description="PPIase cyclophilin-type" evidence="6">
    <location>
        <begin position="17"/>
        <end position="181"/>
    </location>
</feature>
<dbReference type="InterPro" id="IPR020892">
    <property type="entry name" value="Cyclophilin-type_PPIase_CS"/>
</dbReference>
<dbReference type="GO" id="GO:0006457">
    <property type="term" value="P:protein folding"/>
    <property type="evidence" value="ECO:0007669"/>
    <property type="project" value="InterPro"/>
</dbReference>
<feature type="compositionally biased region" description="Polar residues" evidence="5">
    <location>
        <begin position="782"/>
        <end position="794"/>
    </location>
</feature>
<comment type="caution">
    <text evidence="7">The sequence shown here is derived from an EMBL/GenBank/DDBJ whole genome shotgun (WGS) entry which is preliminary data.</text>
</comment>
<feature type="compositionally biased region" description="Low complexity" evidence="5">
    <location>
        <begin position="294"/>
        <end position="306"/>
    </location>
</feature>
<dbReference type="PANTHER" id="PTHR11071">
    <property type="entry name" value="PEPTIDYL-PROLYL CIS-TRANS ISOMERASE"/>
    <property type="match status" value="1"/>
</dbReference>
<dbReference type="SUPFAM" id="SSF50891">
    <property type="entry name" value="Cyclophilin-like"/>
    <property type="match status" value="1"/>
</dbReference>
<feature type="region of interest" description="Disordered" evidence="5">
    <location>
        <begin position="418"/>
        <end position="592"/>
    </location>
</feature>
<dbReference type="CDD" id="cd01926">
    <property type="entry name" value="cyclophilin_ABH_like"/>
    <property type="match status" value="1"/>
</dbReference>
<dbReference type="Gene3D" id="2.40.100.10">
    <property type="entry name" value="Cyclophilin-like"/>
    <property type="match status" value="1"/>
</dbReference>
<keyword evidence="3" id="KW-0697">Rotamase</keyword>
<feature type="compositionally biased region" description="Basic and acidic residues" evidence="5">
    <location>
        <begin position="671"/>
        <end position="681"/>
    </location>
</feature>
<feature type="region of interest" description="Disordered" evidence="5">
    <location>
        <begin position="271"/>
        <end position="405"/>
    </location>
</feature>
<dbReference type="PANTHER" id="PTHR11071:SF561">
    <property type="entry name" value="PEPTIDYL-PROLYL CIS-TRANS ISOMERASE D-RELATED"/>
    <property type="match status" value="1"/>
</dbReference>
<dbReference type="EMBL" id="JAKCXM010000009">
    <property type="protein sequence ID" value="KAJ0408723.1"/>
    <property type="molecule type" value="Genomic_DNA"/>
</dbReference>
<accession>A0AAD5M8M8</accession>
<feature type="region of interest" description="Disordered" evidence="5">
    <location>
        <begin position="1069"/>
        <end position="1120"/>
    </location>
</feature>